<feature type="transmembrane region" description="Helical" evidence="1">
    <location>
        <begin position="89"/>
        <end position="118"/>
    </location>
</feature>
<dbReference type="InterPro" id="IPR002656">
    <property type="entry name" value="Acyl_transf_3_dom"/>
</dbReference>
<keyword evidence="1" id="KW-1133">Transmembrane helix</keyword>
<keyword evidence="3" id="KW-0012">Acyltransferase</keyword>
<feature type="transmembrane region" description="Helical" evidence="1">
    <location>
        <begin position="214"/>
        <end position="231"/>
    </location>
</feature>
<gene>
    <name evidence="3" type="ordered locus">Rleg_3898</name>
</gene>
<feature type="domain" description="Acyltransferase 3" evidence="2">
    <location>
        <begin position="13"/>
        <end position="333"/>
    </location>
</feature>
<feature type="transmembrane region" description="Helical" evidence="1">
    <location>
        <begin position="314"/>
        <end position="336"/>
    </location>
</feature>
<evidence type="ECO:0000256" key="1">
    <source>
        <dbReference type="SAM" id="Phobius"/>
    </source>
</evidence>
<dbReference type="EMBL" id="CP001622">
    <property type="protein sequence ID" value="ACS58141.1"/>
    <property type="molecule type" value="Genomic_DNA"/>
</dbReference>
<sequence length="358" mass="40255">MDGGGVEKPFYPNFNMIRLVAASMVIFSHAFLISEKTEANEPFVRLLGEGKLLGIFGVYVFFITSGFLVTQSAQFGSVGGFLWRRALRIYPALVVCTLLSVYVLGPFFSPLGISGYLLKSLHVKTTVHSLLDPSFGMTLPHVQFYDPAISSLAISINGSLWTIGQEILCYLIVAGLMAIACLRAPFMALALAVGVTWELFFDHPWPDRRLLTDFTFIAPYFFCGSFLWFVMDRRQPNIVLALIFVALGVLCLVFWPAYLHGPMLFAYPLAYIATSPTIRLPTLDRLGDVSYGTYLYGWPVEQVMNHALGQYSTWWMVFALSLPTSLLLGWLSWHLLEKRALRLKRISSFQRQPFSPLS</sequence>
<dbReference type="OrthoDB" id="9767863at2"/>
<dbReference type="Proteomes" id="UP000002256">
    <property type="component" value="Chromosome"/>
</dbReference>
<proteinExistence type="predicted"/>
<dbReference type="KEGG" id="rlg:Rleg_3898"/>
<dbReference type="PANTHER" id="PTHR23028">
    <property type="entry name" value="ACETYLTRANSFERASE"/>
    <property type="match status" value="1"/>
</dbReference>
<feature type="transmembrane region" description="Helical" evidence="1">
    <location>
        <begin position="16"/>
        <end position="34"/>
    </location>
</feature>
<dbReference type="PANTHER" id="PTHR23028:SF53">
    <property type="entry name" value="ACYL_TRANSF_3 DOMAIN-CONTAINING PROTEIN"/>
    <property type="match status" value="1"/>
</dbReference>
<keyword evidence="3" id="KW-0808">Transferase</keyword>
<dbReference type="Pfam" id="PF01757">
    <property type="entry name" value="Acyl_transf_3"/>
    <property type="match status" value="1"/>
</dbReference>
<reference evidence="3 4" key="1">
    <citation type="journal article" date="2010" name="Stand. Genomic Sci.">
        <title>Complete genome sequence of Rhizobium leguminosarum bv. trifolii strain WSM1325, an effective microsymbiont of annual Mediterranean clovers.</title>
        <authorList>
            <person name="Reeve W."/>
            <person name="O'Hara G."/>
            <person name="Chain P."/>
            <person name="Ardley J."/>
            <person name="Brau L."/>
            <person name="Nandesena K."/>
            <person name="Tiwari R."/>
            <person name="Copeland A."/>
            <person name="Nolan M."/>
            <person name="Han C."/>
            <person name="Brettin T."/>
            <person name="Land M."/>
            <person name="Ovchinikova G."/>
            <person name="Ivanova N."/>
            <person name="Mavromatis K."/>
            <person name="Markowitz V."/>
            <person name="Kyrpides N."/>
            <person name="Melino V."/>
            <person name="Denton M."/>
            <person name="Yates R."/>
            <person name="Howieson J."/>
        </authorList>
    </citation>
    <scope>NUCLEOTIDE SEQUENCE [LARGE SCALE GENOMIC DNA]</scope>
    <source>
        <strain evidence="3 4">WSM1325</strain>
    </source>
</reference>
<dbReference type="HOGENOM" id="CLU_005679_0_1_5"/>
<keyword evidence="1" id="KW-0812">Transmembrane</keyword>
<dbReference type="GO" id="GO:0016020">
    <property type="term" value="C:membrane"/>
    <property type="evidence" value="ECO:0007669"/>
    <property type="project" value="TreeGrafter"/>
</dbReference>
<evidence type="ECO:0000259" key="2">
    <source>
        <dbReference type="Pfam" id="PF01757"/>
    </source>
</evidence>
<organism evidence="3 4">
    <name type="scientific">Rhizobium leguminosarum bv. trifolii (strain WSM1325)</name>
    <dbReference type="NCBI Taxonomy" id="395491"/>
    <lineage>
        <taxon>Bacteria</taxon>
        <taxon>Pseudomonadati</taxon>
        <taxon>Pseudomonadota</taxon>
        <taxon>Alphaproteobacteria</taxon>
        <taxon>Hyphomicrobiales</taxon>
        <taxon>Rhizobiaceae</taxon>
        <taxon>Rhizobium/Agrobacterium group</taxon>
        <taxon>Rhizobium</taxon>
    </lineage>
</organism>
<name>C6AXZ2_RHILS</name>
<feature type="transmembrane region" description="Helical" evidence="1">
    <location>
        <begin position="238"/>
        <end position="258"/>
    </location>
</feature>
<dbReference type="GO" id="GO:0016747">
    <property type="term" value="F:acyltransferase activity, transferring groups other than amino-acyl groups"/>
    <property type="evidence" value="ECO:0007669"/>
    <property type="project" value="InterPro"/>
</dbReference>
<dbReference type="InterPro" id="IPR050879">
    <property type="entry name" value="Acyltransferase_3"/>
</dbReference>
<dbReference type="GO" id="GO:0000271">
    <property type="term" value="P:polysaccharide biosynthetic process"/>
    <property type="evidence" value="ECO:0007669"/>
    <property type="project" value="TreeGrafter"/>
</dbReference>
<feature type="transmembrane region" description="Helical" evidence="1">
    <location>
        <begin position="167"/>
        <end position="194"/>
    </location>
</feature>
<feature type="transmembrane region" description="Helical" evidence="1">
    <location>
        <begin position="46"/>
        <end position="69"/>
    </location>
</feature>
<evidence type="ECO:0000313" key="3">
    <source>
        <dbReference type="EMBL" id="ACS58141.1"/>
    </source>
</evidence>
<keyword evidence="1" id="KW-0472">Membrane</keyword>
<evidence type="ECO:0000313" key="4">
    <source>
        <dbReference type="Proteomes" id="UP000002256"/>
    </source>
</evidence>
<dbReference type="AlphaFoldDB" id="C6AXZ2"/>
<protein>
    <submittedName>
        <fullName evidence="3">Acyltransferase 3</fullName>
    </submittedName>
</protein>
<accession>C6AXZ2</accession>